<evidence type="ECO:0000256" key="1">
    <source>
        <dbReference type="SAM" id="MobiDB-lite"/>
    </source>
</evidence>
<proteinExistence type="predicted"/>
<dbReference type="Pfam" id="PF03095">
    <property type="entry name" value="PTPA"/>
    <property type="match status" value="1"/>
</dbReference>
<feature type="region of interest" description="Disordered" evidence="1">
    <location>
        <begin position="1"/>
        <end position="36"/>
    </location>
</feature>
<dbReference type="OrthoDB" id="16120at2759"/>
<keyword evidence="3" id="KW-1185">Reference proteome</keyword>
<gene>
    <name evidence="2" type="ORF">DFP72DRAFT_1070870</name>
</gene>
<feature type="compositionally biased region" description="Low complexity" evidence="1">
    <location>
        <begin position="395"/>
        <end position="448"/>
    </location>
</feature>
<dbReference type="InterPro" id="IPR004327">
    <property type="entry name" value="Phstyr_phstse_ac"/>
</dbReference>
<evidence type="ECO:0000313" key="3">
    <source>
        <dbReference type="Proteomes" id="UP000521943"/>
    </source>
</evidence>
<organism evidence="2 3">
    <name type="scientific">Ephemerocybe angulata</name>
    <dbReference type="NCBI Taxonomy" id="980116"/>
    <lineage>
        <taxon>Eukaryota</taxon>
        <taxon>Fungi</taxon>
        <taxon>Dikarya</taxon>
        <taxon>Basidiomycota</taxon>
        <taxon>Agaricomycotina</taxon>
        <taxon>Agaricomycetes</taxon>
        <taxon>Agaricomycetidae</taxon>
        <taxon>Agaricales</taxon>
        <taxon>Agaricineae</taxon>
        <taxon>Psathyrellaceae</taxon>
        <taxon>Ephemerocybe</taxon>
    </lineage>
</organism>
<comment type="caution">
    <text evidence="2">The sequence shown here is derived from an EMBL/GenBank/DDBJ whole genome shotgun (WGS) entry which is preliminary data.</text>
</comment>
<dbReference type="EMBL" id="JACGCI010000047">
    <property type="protein sequence ID" value="KAF6751835.1"/>
    <property type="molecule type" value="Genomic_DNA"/>
</dbReference>
<name>A0A8H6M2A8_9AGAR</name>
<accession>A0A8H6M2A8</accession>
<dbReference type="Proteomes" id="UP000521943">
    <property type="component" value="Unassembled WGS sequence"/>
</dbReference>
<dbReference type="InterPro" id="IPR037218">
    <property type="entry name" value="PTPA_sf"/>
</dbReference>
<dbReference type="GO" id="GO:0019211">
    <property type="term" value="F:phosphatase activator activity"/>
    <property type="evidence" value="ECO:0007669"/>
    <property type="project" value="InterPro"/>
</dbReference>
<sequence>MPTAASTPSPRAPEADTGLTHQRRLDAASDIATPARCHRAERGFGRMPEWWEPGVKEFLDRPVDEDDDESDAGSSNSFRSAPTPASWARFGRYARHVRHLIYARPSSCLSARSSHESYRRYPTSPLNSSPAVYWPCARVMPASHHLFASNDAGDVKTSPTTPPLVQRPRRLTNLAPHQFCYQFAPQQDDDAHHTRLGCPCYAIHLLSPPATSVRRRHVWWATRSRKHWTYHWSARHIHASDDITTHNDVTTKLRPTTINQPRSASGLCHVDSSSYTTQHASCTPPPARMSGSPMKGKQLLDGVRIALNKRHRAQSTDRRAAPPTDAVTSPKQRINANVSSKVEGGQFEMNGTRGIVLSSTTPTRPERLQRGLATVQEGFTIPRDTCEATAHYTATSTDTSTTDTSSSTIPNSASTTLLSPPTSVPGTSTTDATSTTDSTTSATDSATSTIKATTTKNPLETVALIRTPALQSKLRRRHDTATCPNCQRRAKSSTRGEILAFIDELNDAVKGVKRMDGVEEVKDSEIIQAIFKVLEEVKQIAKNAPPVPNAASPFGTPAFRDFYNKVSVDREAHILERRDGPVT</sequence>
<feature type="region of interest" description="Disordered" evidence="1">
    <location>
        <begin position="310"/>
        <end position="333"/>
    </location>
</feature>
<reference evidence="2 3" key="1">
    <citation type="submission" date="2020-07" db="EMBL/GenBank/DDBJ databases">
        <title>Comparative genomics of pyrophilous fungi reveals a link between fire events and developmental genes.</title>
        <authorList>
            <consortium name="DOE Joint Genome Institute"/>
            <person name="Steindorff A.S."/>
            <person name="Carver A."/>
            <person name="Calhoun S."/>
            <person name="Stillman K."/>
            <person name="Liu H."/>
            <person name="Lipzen A."/>
            <person name="Pangilinan J."/>
            <person name="Labutti K."/>
            <person name="Bruns T.D."/>
            <person name="Grigoriev I.V."/>
        </authorList>
    </citation>
    <scope>NUCLEOTIDE SEQUENCE [LARGE SCALE GENOMIC DNA]</scope>
    <source>
        <strain evidence="2 3">CBS 144469</strain>
    </source>
</reference>
<evidence type="ECO:0000313" key="2">
    <source>
        <dbReference type="EMBL" id="KAF6751835.1"/>
    </source>
</evidence>
<protein>
    <submittedName>
        <fullName evidence="2">Uncharacterized protein</fullName>
    </submittedName>
</protein>
<feature type="region of interest" description="Disordered" evidence="1">
    <location>
        <begin position="61"/>
        <end position="84"/>
    </location>
</feature>
<feature type="region of interest" description="Disordered" evidence="1">
    <location>
        <begin position="393"/>
        <end position="448"/>
    </location>
</feature>
<dbReference type="SUPFAM" id="SSF140984">
    <property type="entry name" value="PTPA-like"/>
    <property type="match status" value="1"/>
</dbReference>
<dbReference type="AlphaFoldDB" id="A0A8H6M2A8"/>